<dbReference type="Proteomes" id="UP000298652">
    <property type="component" value="Chromosome 1"/>
</dbReference>
<organism evidence="1 2">
    <name type="scientific">Setaria viridis</name>
    <name type="common">Green bristlegrass</name>
    <name type="synonym">Setaria italica subsp. viridis</name>
    <dbReference type="NCBI Taxonomy" id="4556"/>
    <lineage>
        <taxon>Eukaryota</taxon>
        <taxon>Viridiplantae</taxon>
        <taxon>Streptophyta</taxon>
        <taxon>Embryophyta</taxon>
        <taxon>Tracheophyta</taxon>
        <taxon>Spermatophyta</taxon>
        <taxon>Magnoliopsida</taxon>
        <taxon>Liliopsida</taxon>
        <taxon>Poales</taxon>
        <taxon>Poaceae</taxon>
        <taxon>PACMAD clade</taxon>
        <taxon>Panicoideae</taxon>
        <taxon>Panicodae</taxon>
        <taxon>Paniceae</taxon>
        <taxon>Cenchrinae</taxon>
        <taxon>Setaria</taxon>
    </lineage>
</organism>
<sequence>MEIRPDVGSHVGVHPWVRVVVFLIIDFANREVVRYDRNSRIMLVIGVLSCRM</sequence>
<reference evidence="1" key="1">
    <citation type="submission" date="2019-03" db="EMBL/GenBank/DDBJ databases">
        <title>WGS assembly of Setaria viridis.</title>
        <authorList>
            <person name="Huang P."/>
            <person name="Jenkins J."/>
            <person name="Grimwood J."/>
            <person name="Barry K."/>
            <person name="Healey A."/>
            <person name="Mamidi S."/>
            <person name="Sreedasyam A."/>
            <person name="Shu S."/>
            <person name="Feldman M."/>
            <person name="Wu J."/>
            <person name="Yu Y."/>
            <person name="Chen C."/>
            <person name="Johnson J."/>
            <person name="Rokhsar D."/>
            <person name="Baxter I."/>
            <person name="Schmutz J."/>
            <person name="Brutnell T."/>
            <person name="Kellogg E."/>
        </authorList>
    </citation>
    <scope>NUCLEOTIDE SEQUENCE [LARGE SCALE GENOMIC DNA]</scope>
</reference>
<protein>
    <submittedName>
        <fullName evidence="1">Uncharacterized protein</fullName>
    </submittedName>
</protein>
<gene>
    <name evidence="1" type="ORF">SEVIR_1G072366v2</name>
</gene>
<dbReference type="Gramene" id="TKW37803">
    <property type="protein sequence ID" value="TKW37803"/>
    <property type="gene ID" value="SEVIR_1G072366v2"/>
</dbReference>
<dbReference type="AlphaFoldDB" id="A0A4U6W8G4"/>
<evidence type="ECO:0000313" key="2">
    <source>
        <dbReference type="Proteomes" id="UP000298652"/>
    </source>
</evidence>
<proteinExistence type="predicted"/>
<name>A0A4U6W8G4_SETVI</name>
<evidence type="ECO:0000313" key="1">
    <source>
        <dbReference type="EMBL" id="TKW37803.1"/>
    </source>
</evidence>
<dbReference type="EMBL" id="CM016552">
    <property type="protein sequence ID" value="TKW37803.1"/>
    <property type="molecule type" value="Genomic_DNA"/>
</dbReference>
<keyword evidence="2" id="KW-1185">Reference proteome</keyword>
<accession>A0A4U6W8G4</accession>